<dbReference type="RefSeq" id="WP_345919915.1">
    <property type="nucleotide sequence ID" value="NZ_JBDIVE010000005.1"/>
</dbReference>
<name>A0ABU9YZM4_9RHOO</name>
<sequence length="99" mass="10133">MNQSVVCIGISREQGQIKAVARQAGHLLEALDVAGDGKGLDALRHFVSRGALPVRLAVAGGALRLALSLGSVPGREIVLVSPAAAEGAPSLARFAERLL</sequence>
<comment type="caution">
    <text evidence="1">The sequence shown here is derived from an EMBL/GenBank/DDBJ whole genome shotgun (WGS) entry which is preliminary data.</text>
</comment>
<evidence type="ECO:0000313" key="2">
    <source>
        <dbReference type="Proteomes" id="UP001410394"/>
    </source>
</evidence>
<gene>
    <name evidence="1" type="ORF">ABDB84_11725</name>
</gene>
<protein>
    <submittedName>
        <fullName evidence="1">Uncharacterized protein</fullName>
    </submittedName>
</protein>
<evidence type="ECO:0000313" key="1">
    <source>
        <dbReference type="EMBL" id="MEN3069148.1"/>
    </source>
</evidence>
<dbReference type="Proteomes" id="UP001410394">
    <property type="component" value="Unassembled WGS sequence"/>
</dbReference>
<accession>A0ABU9YZM4</accession>
<keyword evidence="2" id="KW-1185">Reference proteome</keyword>
<dbReference type="EMBL" id="JBDIVE010000005">
    <property type="protein sequence ID" value="MEN3069148.1"/>
    <property type="molecule type" value="Genomic_DNA"/>
</dbReference>
<reference evidence="1 2" key="1">
    <citation type="journal article" date="2018" name="Int. J. Syst. Evol. Microbiol.">
        <title>Uliginosibacterium sediminicola sp. nov., isolated from freshwater sediment.</title>
        <authorList>
            <person name="Hwang W.M."/>
            <person name="Kim S.M."/>
            <person name="Kang K."/>
            <person name="Ahn T.Y."/>
        </authorList>
    </citation>
    <scope>NUCLEOTIDE SEQUENCE [LARGE SCALE GENOMIC DNA]</scope>
    <source>
        <strain evidence="1 2">M1-21</strain>
    </source>
</reference>
<organism evidence="1 2">
    <name type="scientific">Uliginosibacterium sediminicola</name>
    <dbReference type="NCBI Taxonomy" id="2024550"/>
    <lineage>
        <taxon>Bacteria</taxon>
        <taxon>Pseudomonadati</taxon>
        <taxon>Pseudomonadota</taxon>
        <taxon>Betaproteobacteria</taxon>
        <taxon>Rhodocyclales</taxon>
        <taxon>Zoogloeaceae</taxon>
        <taxon>Uliginosibacterium</taxon>
    </lineage>
</organism>
<proteinExistence type="predicted"/>